<evidence type="ECO:0000313" key="2">
    <source>
        <dbReference type="Proteomes" id="UP001165960"/>
    </source>
</evidence>
<evidence type="ECO:0000313" key="1">
    <source>
        <dbReference type="EMBL" id="KAJ9048908.1"/>
    </source>
</evidence>
<dbReference type="EMBL" id="QTSX02007302">
    <property type="protein sequence ID" value="KAJ9048908.1"/>
    <property type="molecule type" value="Genomic_DNA"/>
</dbReference>
<dbReference type="Proteomes" id="UP001165960">
    <property type="component" value="Unassembled WGS sequence"/>
</dbReference>
<keyword evidence="2" id="KW-1185">Reference proteome</keyword>
<name>A0ACC2RFU3_9FUNG</name>
<reference evidence="1" key="1">
    <citation type="submission" date="2022-04" db="EMBL/GenBank/DDBJ databases">
        <title>Genome of the entomopathogenic fungus Entomophthora muscae.</title>
        <authorList>
            <person name="Elya C."/>
            <person name="Lovett B.R."/>
            <person name="Lee E."/>
            <person name="Macias A.M."/>
            <person name="Hajek A.E."/>
            <person name="De Bivort B.L."/>
            <person name="Kasson M.T."/>
            <person name="De Fine Licht H.H."/>
            <person name="Stajich J.E."/>
        </authorList>
    </citation>
    <scope>NUCLEOTIDE SEQUENCE</scope>
    <source>
        <strain evidence="1">Berkeley</strain>
    </source>
</reference>
<sequence length="151" mass="17061">MRMVRFIRLTQGIYTCLSHESHHSSLSPDLTMKLFSFVCSSLLGMPLLTQHVFAQSPASSPKDICNVERGENNYIVTLKDKADGEENAFNLDEAFYSTLESEGGKIKSRFTLIPGFSVQLPESLCQKFTQEGNKYYKNFDIELDGAIHIQK</sequence>
<organism evidence="1 2">
    <name type="scientific">Entomophthora muscae</name>
    <dbReference type="NCBI Taxonomy" id="34485"/>
    <lineage>
        <taxon>Eukaryota</taxon>
        <taxon>Fungi</taxon>
        <taxon>Fungi incertae sedis</taxon>
        <taxon>Zoopagomycota</taxon>
        <taxon>Entomophthoromycotina</taxon>
        <taxon>Entomophthoromycetes</taxon>
        <taxon>Entomophthorales</taxon>
        <taxon>Entomophthoraceae</taxon>
        <taxon>Entomophthora</taxon>
    </lineage>
</organism>
<proteinExistence type="predicted"/>
<protein>
    <submittedName>
        <fullName evidence="1">Uncharacterized protein</fullName>
    </submittedName>
</protein>
<comment type="caution">
    <text evidence="1">The sequence shown here is derived from an EMBL/GenBank/DDBJ whole genome shotgun (WGS) entry which is preliminary data.</text>
</comment>
<gene>
    <name evidence="1" type="ORF">DSO57_1029989</name>
</gene>
<accession>A0ACC2RFU3</accession>